<gene>
    <name evidence="2" type="ORF">AKL21_03410</name>
</gene>
<keyword evidence="1" id="KW-0051">Antiviral defense</keyword>
<comment type="caution">
    <text evidence="2">The sequence shown here is derived from an EMBL/GenBank/DDBJ whole genome shotgun (WGS) entry which is preliminary data.</text>
</comment>
<dbReference type="GO" id="GO:0043571">
    <property type="term" value="P:maintenance of CRISPR repeat elements"/>
    <property type="evidence" value="ECO:0007669"/>
    <property type="project" value="InterPro"/>
</dbReference>
<dbReference type="NCBIfam" id="TIGR02593">
    <property type="entry name" value="CRISPR_cas5"/>
    <property type="match status" value="1"/>
</dbReference>
<dbReference type="AlphaFoldDB" id="A0A267HV43"/>
<proteinExistence type="predicted"/>
<dbReference type="InterPro" id="IPR013422">
    <property type="entry name" value="CRISPR-assoc_prot_Cas5_N"/>
</dbReference>
<accession>A0A267HV43</accession>
<dbReference type="InterPro" id="IPR013337">
    <property type="entry name" value="CRISPR-assoc_prot_Cas5_Tneap"/>
</dbReference>
<dbReference type="GO" id="GO:0051607">
    <property type="term" value="P:defense response to virus"/>
    <property type="evidence" value="ECO:0007669"/>
    <property type="project" value="UniProtKB-KW"/>
</dbReference>
<keyword evidence="3" id="KW-1185">Reference proteome</keyword>
<protein>
    <submittedName>
        <fullName evidence="2">CRISPR-associated protein Cas5</fullName>
    </submittedName>
</protein>
<reference evidence="2 3" key="1">
    <citation type="submission" date="2015-08" db="EMBL/GenBank/DDBJ databases">
        <title>Enterococcus genome sequence.</title>
        <authorList>
            <person name="Acedo J.Z."/>
            <person name="Vederas J.C."/>
        </authorList>
    </citation>
    <scope>NUCLEOTIDE SEQUENCE [LARGE SCALE GENOMIC DNA]</scope>
    <source>
        <strain evidence="2 3">49</strain>
    </source>
</reference>
<evidence type="ECO:0000313" key="3">
    <source>
        <dbReference type="Proteomes" id="UP000216797"/>
    </source>
</evidence>
<evidence type="ECO:0000256" key="1">
    <source>
        <dbReference type="ARBA" id="ARBA00023118"/>
    </source>
</evidence>
<dbReference type="RefSeq" id="WP_095006069.1">
    <property type="nucleotide sequence ID" value="NZ_LHUG01000003.1"/>
</dbReference>
<dbReference type="InterPro" id="IPR021124">
    <property type="entry name" value="CRISPR-assoc_prot_Cas5"/>
</dbReference>
<organism evidence="2 3">
    <name type="scientific">Enterococcus canintestini</name>
    <dbReference type="NCBI Taxonomy" id="317010"/>
    <lineage>
        <taxon>Bacteria</taxon>
        <taxon>Bacillati</taxon>
        <taxon>Bacillota</taxon>
        <taxon>Bacilli</taxon>
        <taxon>Lactobacillales</taxon>
        <taxon>Enterococcaceae</taxon>
        <taxon>Enterococcus</taxon>
    </lineage>
</organism>
<sequence length="254" mass="29996">MKGIKLIIHQDMVNYRRPTSFQLRETYPLPPLSTVIGMVHNLCGYQQYESMDISVQGDYFSKTNDLYTRYEFKNGMKFEKGRHQLKVNEFGVGRGIGYTELLVDVNLIIHIIPKDQSKVKEIYQFLKYPAEFPSLGRREDLANFEEVKIVEIQKQELSNERDFKDQWHAYIPINWLTDEKLSIEGEGTDLSGTRFILPKVYELYNLGTEKKPKYKRNWIEREEVLYSGDFIIFEEEIVPIDEEGDIVFLNLEEE</sequence>
<dbReference type="NCBIfam" id="TIGR01895">
    <property type="entry name" value="cas_Cas5t"/>
    <property type="match status" value="1"/>
</dbReference>
<dbReference type="Proteomes" id="UP000216797">
    <property type="component" value="Unassembled WGS sequence"/>
</dbReference>
<evidence type="ECO:0000313" key="2">
    <source>
        <dbReference type="EMBL" id="PAB01515.1"/>
    </source>
</evidence>
<name>A0A267HV43_9ENTE</name>
<dbReference type="Pfam" id="PF09704">
    <property type="entry name" value="Cas_Cas5d"/>
    <property type="match status" value="1"/>
</dbReference>
<dbReference type="EMBL" id="LHUG01000003">
    <property type="protein sequence ID" value="PAB01515.1"/>
    <property type="molecule type" value="Genomic_DNA"/>
</dbReference>